<feature type="transmembrane region" description="Helical" evidence="8">
    <location>
        <begin position="99"/>
        <end position="123"/>
    </location>
</feature>
<accession>A0ABS2MMY2</accession>
<comment type="similarity">
    <text evidence="2">Belongs to the MreD family.</text>
</comment>
<dbReference type="RefSeq" id="WP_204661408.1">
    <property type="nucleotide sequence ID" value="NZ_JAFBDT010000001.1"/>
</dbReference>
<evidence type="ECO:0000256" key="4">
    <source>
        <dbReference type="ARBA" id="ARBA00022692"/>
    </source>
</evidence>
<feature type="transmembrane region" description="Helical" evidence="8">
    <location>
        <begin position="129"/>
        <end position="151"/>
    </location>
</feature>
<dbReference type="InterPro" id="IPR007227">
    <property type="entry name" value="Cell_shape_determining_MreD"/>
</dbReference>
<comment type="subcellular location">
    <subcellularLocation>
        <location evidence="1">Cell membrane</location>
        <topology evidence="1">Multi-pass membrane protein</topology>
    </subcellularLocation>
</comment>
<keyword evidence="10" id="KW-1185">Reference proteome</keyword>
<keyword evidence="6 8" id="KW-1133">Transmembrane helix</keyword>
<feature type="transmembrane region" description="Helical" evidence="8">
    <location>
        <begin position="6"/>
        <end position="24"/>
    </location>
</feature>
<evidence type="ECO:0000256" key="3">
    <source>
        <dbReference type="ARBA" id="ARBA00022475"/>
    </source>
</evidence>
<evidence type="ECO:0000256" key="5">
    <source>
        <dbReference type="ARBA" id="ARBA00022960"/>
    </source>
</evidence>
<feature type="transmembrane region" description="Helical" evidence="8">
    <location>
        <begin position="31"/>
        <end position="53"/>
    </location>
</feature>
<keyword evidence="7 8" id="KW-0472">Membrane</keyword>
<dbReference type="Pfam" id="PF04093">
    <property type="entry name" value="MreD"/>
    <property type="match status" value="1"/>
</dbReference>
<proteinExistence type="inferred from homology"/>
<dbReference type="EMBL" id="JAFBDT010000001">
    <property type="protein sequence ID" value="MBM7560759.1"/>
    <property type="molecule type" value="Genomic_DNA"/>
</dbReference>
<evidence type="ECO:0000313" key="9">
    <source>
        <dbReference type="EMBL" id="MBM7560759.1"/>
    </source>
</evidence>
<keyword evidence="5" id="KW-0133">Cell shape</keyword>
<evidence type="ECO:0000256" key="6">
    <source>
        <dbReference type="ARBA" id="ARBA00022989"/>
    </source>
</evidence>
<keyword evidence="3" id="KW-1003">Cell membrane</keyword>
<gene>
    <name evidence="9" type="ORF">JOC49_000268</name>
</gene>
<dbReference type="NCBIfam" id="TIGR03426">
    <property type="entry name" value="shape_MreD"/>
    <property type="match status" value="1"/>
</dbReference>
<sequence length="165" mass="18839">MKYRSVVLLGILNFILSSSLLQIVRINDAMANLCIIFSIVIMALVSEKHAYVYVLVYGFLQDVFLGRMIGANVFTYLIIVFVAARLIHVLFVGNYVTPIFLVILSTVMYHFVFYLITFFFQATVPLEMLYVKIITEVVLNSLIALFVYAFAFKKINGYKLGDYNA</sequence>
<evidence type="ECO:0000256" key="8">
    <source>
        <dbReference type="SAM" id="Phobius"/>
    </source>
</evidence>
<reference evidence="9 10" key="1">
    <citation type="submission" date="2021-01" db="EMBL/GenBank/DDBJ databases">
        <title>Genomic Encyclopedia of Type Strains, Phase IV (KMG-IV): sequencing the most valuable type-strain genomes for metagenomic binning, comparative biology and taxonomic classification.</title>
        <authorList>
            <person name="Goeker M."/>
        </authorList>
    </citation>
    <scope>NUCLEOTIDE SEQUENCE [LARGE SCALE GENOMIC DNA]</scope>
    <source>
        <strain evidence="9 10">DSM 24436</strain>
    </source>
</reference>
<evidence type="ECO:0000256" key="1">
    <source>
        <dbReference type="ARBA" id="ARBA00004651"/>
    </source>
</evidence>
<keyword evidence="4 8" id="KW-0812">Transmembrane</keyword>
<protein>
    <submittedName>
        <fullName evidence="9">Rod shape-determining protein MreD</fullName>
    </submittedName>
</protein>
<organism evidence="9 10">
    <name type="scientific">Fusibacter tunisiensis</name>
    <dbReference type="NCBI Taxonomy" id="1008308"/>
    <lineage>
        <taxon>Bacteria</taxon>
        <taxon>Bacillati</taxon>
        <taxon>Bacillota</taxon>
        <taxon>Clostridia</taxon>
        <taxon>Eubacteriales</taxon>
        <taxon>Eubacteriales Family XII. Incertae Sedis</taxon>
        <taxon>Fusibacter</taxon>
    </lineage>
</organism>
<dbReference type="Proteomes" id="UP000767854">
    <property type="component" value="Unassembled WGS sequence"/>
</dbReference>
<comment type="caution">
    <text evidence="9">The sequence shown here is derived from an EMBL/GenBank/DDBJ whole genome shotgun (WGS) entry which is preliminary data.</text>
</comment>
<evidence type="ECO:0000313" key="10">
    <source>
        <dbReference type="Proteomes" id="UP000767854"/>
    </source>
</evidence>
<feature type="transmembrane region" description="Helical" evidence="8">
    <location>
        <begin position="73"/>
        <end position="92"/>
    </location>
</feature>
<evidence type="ECO:0000256" key="2">
    <source>
        <dbReference type="ARBA" id="ARBA00007776"/>
    </source>
</evidence>
<evidence type="ECO:0000256" key="7">
    <source>
        <dbReference type="ARBA" id="ARBA00023136"/>
    </source>
</evidence>
<name>A0ABS2MMY2_9FIRM</name>